<keyword evidence="2" id="KW-0540">Nuclease</keyword>
<keyword evidence="3" id="KW-0255">Endonuclease</keyword>
<keyword evidence="4" id="KW-0479">Metal-binding</keyword>
<reference evidence="7" key="2">
    <citation type="submission" date="2015-06" db="UniProtKB">
        <authorList>
            <consortium name="EnsemblMetazoa"/>
        </authorList>
    </citation>
    <scope>IDENTIFICATION</scope>
</reference>
<name>T1GNB7_MEGSC</name>
<accession>T1GNB7</accession>
<evidence type="ECO:0000256" key="2">
    <source>
        <dbReference type="ARBA" id="ARBA00022722"/>
    </source>
</evidence>
<keyword evidence="8" id="KW-1185">Reference proteome</keyword>
<dbReference type="GO" id="GO:0004521">
    <property type="term" value="F:RNA endonuclease activity"/>
    <property type="evidence" value="ECO:0007669"/>
    <property type="project" value="TreeGrafter"/>
</dbReference>
<dbReference type="GO" id="GO:0006309">
    <property type="term" value="P:apoptotic DNA fragmentation"/>
    <property type="evidence" value="ECO:0007669"/>
    <property type="project" value="TreeGrafter"/>
</dbReference>
<dbReference type="EMBL" id="CAQQ02118789">
    <property type="status" value="NOT_ANNOTATED_CDS"/>
    <property type="molecule type" value="Genomic_DNA"/>
</dbReference>
<feature type="domain" description="DNA/RNA non-specific endonuclease/pyrophosphatase/phosphodiesterase" evidence="6">
    <location>
        <begin position="151"/>
        <end position="361"/>
    </location>
</feature>
<dbReference type="EMBL" id="CAQQ02118787">
    <property type="status" value="NOT_ANNOTATED_CDS"/>
    <property type="molecule type" value="Genomic_DNA"/>
</dbReference>
<dbReference type="GO" id="GO:0000014">
    <property type="term" value="F:single-stranded DNA endodeoxyribonuclease activity"/>
    <property type="evidence" value="ECO:0007669"/>
    <property type="project" value="TreeGrafter"/>
</dbReference>
<dbReference type="EMBL" id="CAQQ02118788">
    <property type="status" value="NOT_ANNOTATED_CDS"/>
    <property type="molecule type" value="Genomic_DNA"/>
</dbReference>
<evidence type="ECO:0000256" key="3">
    <source>
        <dbReference type="ARBA" id="ARBA00022759"/>
    </source>
</evidence>
<dbReference type="Pfam" id="PF01223">
    <property type="entry name" value="Endonuclease_NS"/>
    <property type="match status" value="1"/>
</dbReference>
<evidence type="ECO:0000259" key="6">
    <source>
        <dbReference type="SMART" id="SM00892"/>
    </source>
</evidence>
<dbReference type="InterPro" id="IPR044925">
    <property type="entry name" value="His-Me_finger_sf"/>
</dbReference>
<evidence type="ECO:0000256" key="4">
    <source>
        <dbReference type="PIRSR" id="PIRSR640255-2"/>
    </source>
</evidence>
<dbReference type="PANTHER" id="PTHR13966:SF19">
    <property type="entry name" value="NUCLEASE EXOG, MITOCHONDRIAL"/>
    <property type="match status" value="1"/>
</dbReference>
<comment type="similarity">
    <text evidence="1">Belongs to the DNA/RNA non-specific endonuclease family.</text>
</comment>
<dbReference type="AlphaFoldDB" id="T1GNB7"/>
<dbReference type="InterPro" id="IPR040255">
    <property type="entry name" value="Non-specific_endonuclease"/>
</dbReference>
<sequence length="365" mass="41634">MNFHIVLLLFTGSLFFGSGKCHVVPPKALSIGRSAEECVITVRTEKVEPQPLYVEPRRSSFWPITDNGHLVVKHNEEIEFLCPGHFKYPFEDDKTVIAKCVDGRTFSVDGKHHDFTAFACKTWPSYTARRTGRSCPGGELLESGFSYEDRFFRLTEICFNPTEEATRYVYHTLEPGSDYYQQGMARVEFITDGFFGGKDVNYLYTQKKQKETISHILGFDAADFIMGAEQRGTFLFVNTAPQWQRFNAGNWQRVEDSTRTMATKRKLNLECYTGTYGVTTLANKHGEQTEIYLYDEGGHKQIPVPKLYFRVVIEPRERKGIVLIGVNNPHLTLEEIERDYIPVLCTGPQIGINSLHDGINSLHDT</sequence>
<evidence type="ECO:0000256" key="5">
    <source>
        <dbReference type="SAM" id="SignalP"/>
    </source>
</evidence>
<dbReference type="SMART" id="SM00892">
    <property type="entry name" value="Endonuclease_NS"/>
    <property type="match status" value="1"/>
</dbReference>
<dbReference type="HOGENOM" id="CLU_048495_1_0_1"/>
<organism evidence="7 8">
    <name type="scientific">Megaselia scalaris</name>
    <name type="common">Humpbacked fly</name>
    <name type="synonym">Phora scalaris</name>
    <dbReference type="NCBI Taxonomy" id="36166"/>
    <lineage>
        <taxon>Eukaryota</taxon>
        <taxon>Metazoa</taxon>
        <taxon>Ecdysozoa</taxon>
        <taxon>Arthropoda</taxon>
        <taxon>Hexapoda</taxon>
        <taxon>Insecta</taxon>
        <taxon>Pterygota</taxon>
        <taxon>Neoptera</taxon>
        <taxon>Endopterygota</taxon>
        <taxon>Diptera</taxon>
        <taxon>Brachycera</taxon>
        <taxon>Muscomorpha</taxon>
        <taxon>Platypezoidea</taxon>
        <taxon>Phoridae</taxon>
        <taxon>Megaseliini</taxon>
        <taxon>Megaselia</taxon>
    </lineage>
</organism>
<dbReference type="FunFam" id="3.40.570.10:FF:000007">
    <property type="entry name" value="Alkaline nuclease"/>
    <property type="match status" value="1"/>
</dbReference>
<dbReference type="STRING" id="36166.T1GNB7"/>
<proteinExistence type="inferred from homology"/>
<dbReference type="OMA" id="CDVNEFN"/>
<dbReference type="GO" id="GO:0046872">
    <property type="term" value="F:metal ion binding"/>
    <property type="evidence" value="ECO:0007669"/>
    <property type="project" value="UniProtKB-KW"/>
</dbReference>
<evidence type="ECO:0000256" key="1">
    <source>
        <dbReference type="ARBA" id="ARBA00010052"/>
    </source>
</evidence>
<feature type="binding site" evidence="4">
    <location>
        <position position="247"/>
    </location>
    <ligand>
        <name>Mg(2+)</name>
        <dbReference type="ChEBI" id="CHEBI:18420"/>
        <note>catalytic</note>
    </ligand>
</feature>
<feature type="signal peptide" evidence="5">
    <location>
        <begin position="1"/>
        <end position="21"/>
    </location>
</feature>
<dbReference type="GO" id="GO:0005743">
    <property type="term" value="C:mitochondrial inner membrane"/>
    <property type="evidence" value="ECO:0007669"/>
    <property type="project" value="TreeGrafter"/>
</dbReference>
<protein>
    <recommendedName>
        <fullName evidence="6">DNA/RNA non-specific endonuclease/pyrophosphatase/phosphodiesterase domain-containing protein</fullName>
    </recommendedName>
</protein>
<evidence type="ECO:0000313" key="8">
    <source>
        <dbReference type="Proteomes" id="UP000015102"/>
    </source>
</evidence>
<dbReference type="EnsemblMetazoa" id="MESCA005064-RA">
    <property type="protein sequence ID" value="MESCA005064-PA"/>
    <property type="gene ID" value="MESCA005064"/>
</dbReference>
<dbReference type="InterPro" id="IPR044929">
    <property type="entry name" value="DNA/RNA_non-sp_Endonuclease_sf"/>
</dbReference>
<reference evidence="8" key="1">
    <citation type="submission" date="2013-02" db="EMBL/GenBank/DDBJ databases">
        <authorList>
            <person name="Hughes D."/>
        </authorList>
    </citation>
    <scope>NUCLEOTIDE SEQUENCE</scope>
    <source>
        <strain>Durham</strain>
        <strain evidence="8">NC isolate 2 -- Noor lab</strain>
    </source>
</reference>
<dbReference type="Gene3D" id="3.40.570.10">
    <property type="entry name" value="Extracellular Endonuclease, subunit A"/>
    <property type="match status" value="1"/>
</dbReference>
<keyword evidence="5" id="KW-0732">Signal</keyword>
<dbReference type="SUPFAM" id="SSF54060">
    <property type="entry name" value="His-Me finger endonucleases"/>
    <property type="match status" value="1"/>
</dbReference>
<dbReference type="EMBL" id="CAQQ02118786">
    <property type="status" value="NOT_ANNOTATED_CDS"/>
    <property type="molecule type" value="Genomic_DNA"/>
</dbReference>
<keyword evidence="3" id="KW-0378">Hydrolase</keyword>
<dbReference type="GO" id="GO:0003676">
    <property type="term" value="F:nucleic acid binding"/>
    <property type="evidence" value="ECO:0007669"/>
    <property type="project" value="InterPro"/>
</dbReference>
<dbReference type="GO" id="GO:0005634">
    <property type="term" value="C:nucleus"/>
    <property type="evidence" value="ECO:0007669"/>
    <property type="project" value="TreeGrafter"/>
</dbReference>
<feature type="chain" id="PRO_5004577041" description="DNA/RNA non-specific endonuclease/pyrophosphatase/phosphodiesterase domain-containing protein" evidence="5">
    <location>
        <begin position="22"/>
        <end position="365"/>
    </location>
</feature>
<evidence type="ECO:0000313" key="7">
    <source>
        <dbReference type="EnsemblMetazoa" id="MESCA005064-PA"/>
    </source>
</evidence>
<dbReference type="PANTHER" id="PTHR13966">
    <property type="entry name" value="ENDONUCLEASE RELATED"/>
    <property type="match status" value="1"/>
</dbReference>
<dbReference type="InterPro" id="IPR001604">
    <property type="entry name" value="Endo_G_ENPP1-like_dom"/>
</dbReference>
<dbReference type="Proteomes" id="UP000015102">
    <property type="component" value="Unassembled WGS sequence"/>
</dbReference>